<protein>
    <recommendedName>
        <fullName evidence="10">ABC-2 type transporter domain-containing protein</fullName>
    </recommendedName>
</protein>
<evidence type="ECO:0000259" key="7">
    <source>
        <dbReference type="Pfam" id="PF12698"/>
    </source>
</evidence>
<dbReference type="GO" id="GO:0005319">
    <property type="term" value="F:lipid transporter activity"/>
    <property type="evidence" value="ECO:0007669"/>
    <property type="project" value="TreeGrafter"/>
</dbReference>
<dbReference type="PANTHER" id="PTHR19229">
    <property type="entry name" value="ATP-BINDING CASSETTE TRANSPORTER SUBFAMILY A ABCA"/>
    <property type="match status" value="1"/>
</dbReference>
<dbReference type="GO" id="GO:0016020">
    <property type="term" value="C:membrane"/>
    <property type="evidence" value="ECO:0007669"/>
    <property type="project" value="UniProtKB-SubCell"/>
</dbReference>
<proteinExistence type="predicted"/>
<feature type="transmembrane region" description="Helical" evidence="5">
    <location>
        <begin position="166"/>
        <end position="187"/>
    </location>
</feature>
<dbReference type="Pfam" id="PF12698">
    <property type="entry name" value="ABC2_membrane_3"/>
    <property type="match status" value="1"/>
</dbReference>
<feature type="domain" description="ABC1 atypical kinase-like" evidence="6">
    <location>
        <begin position="2"/>
        <end position="57"/>
    </location>
</feature>
<comment type="subcellular location">
    <subcellularLocation>
        <location evidence="1">Membrane</location>
        <topology evidence="1">Multi-pass membrane protein</topology>
    </subcellularLocation>
</comment>
<dbReference type="EMBL" id="GL434070">
    <property type="protein sequence ID" value="EFN50493.1"/>
    <property type="molecule type" value="Genomic_DNA"/>
</dbReference>
<evidence type="ECO:0000256" key="3">
    <source>
        <dbReference type="ARBA" id="ARBA00022989"/>
    </source>
</evidence>
<dbReference type="GO" id="GO:0140359">
    <property type="term" value="F:ABC-type transporter activity"/>
    <property type="evidence" value="ECO:0007669"/>
    <property type="project" value="InterPro"/>
</dbReference>
<keyword evidence="2 5" id="KW-0812">Transmembrane</keyword>
<evidence type="ECO:0008006" key="10">
    <source>
        <dbReference type="Google" id="ProtNLM"/>
    </source>
</evidence>
<dbReference type="RefSeq" id="XP_005842625.1">
    <property type="nucleotide sequence ID" value="XM_005842568.1"/>
</dbReference>
<keyword evidence="9" id="KW-1185">Reference proteome</keyword>
<dbReference type="KEGG" id="cvr:CHLNCDRAFT_141395"/>
<evidence type="ECO:0000259" key="6">
    <source>
        <dbReference type="Pfam" id="PF03109"/>
    </source>
</evidence>
<keyword evidence="4 5" id="KW-0472">Membrane</keyword>
<keyword evidence="3 5" id="KW-1133">Transmembrane helix</keyword>
<evidence type="ECO:0000256" key="1">
    <source>
        <dbReference type="ARBA" id="ARBA00004141"/>
    </source>
</evidence>
<reference evidence="8 9" key="1">
    <citation type="journal article" date="2010" name="Plant Cell">
        <title>The Chlorella variabilis NC64A genome reveals adaptation to photosymbiosis, coevolution with viruses, and cryptic sex.</title>
        <authorList>
            <person name="Blanc G."/>
            <person name="Duncan G."/>
            <person name="Agarkova I."/>
            <person name="Borodovsky M."/>
            <person name="Gurnon J."/>
            <person name="Kuo A."/>
            <person name="Lindquist E."/>
            <person name="Lucas S."/>
            <person name="Pangilinan J."/>
            <person name="Polle J."/>
            <person name="Salamov A."/>
            <person name="Terry A."/>
            <person name="Yamada T."/>
            <person name="Dunigan D.D."/>
            <person name="Grigoriev I.V."/>
            <person name="Claverie J.M."/>
            <person name="Van Etten J.L."/>
        </authorList>
    </citation>
    <scope>NUCLEOTIDE SEQUENCE [LARGE SCALE GENOMIC DNA]</scope>
    <source>
        <strain evidence="8 9">NC64A</strain>
    </source>
</reference>
<dbReference type="Pfam" id="PF03109">
    <property type="entry name" value="ABC1"/>
    <property type="match status" value="1"/>
</dbReference>
<dbReference type="eggNOG" id="KOG1235">
    <property type="taxonomic scope" value="Eukaryota"/>
</dbReference>
<feature type="transmembrane region" description="Helical" evidence="5">
    <location>
        <begin position="124"/>
        <end position="146"/>
    </location>
</feature>
<evidence type="ECO:0000256" key="5">
    <source>
        <dbReference type="SAM" id="Phobius"/>
    </source>
</evidence>
<dbReference type="InterPro" id="IPR013525">
    <property type="entry name" value="ABC2_TM"/>
</dbReference>
<accession>E1ZUK2</accession>
<feature type="non-terminal residue" evidence="8">
    <location>
        <position position="247"/>
    </location>
</feature>
<organism evidence="9">
    <name type="scientific">Chlorella variabilis</name>
    <name type="common">Green alga</name>
    <dbReference type="NCBI Taxonomy" id="554065"/>
    <lineage>
        <taxon>Eukaryota</taxon>
        <taxon>Viridiplantae</taxon>
        <taxon>Chlorophyta</taxon>
        <taxon>core chlorophytes</taxon>
        <taxon>Trebouxiophyceae</taxon>
        <taxon>Chlorellales</taxon>
        <taxon>Chlorellaceae</taxon>
        <taxon>Chlorella clade</taxon>
        <taxon>Chlorella</taxon>
    </lineage>
</organism>
<feature type="domain" description="ABC-2 type transporter transmembrane" evidence="7">
    <location>
        <begin position="59"/>
        <end position="243"/>
    </location>
</feature>
<dbReference type="OrthoDB" id="8061355at2759"/>
<gene>
    <name evidence="8" type="ORF">CHLNCDRAFT_141395</name>
</gene>
<evidence type="ECO:0000313" key="8">
    <source>
        <dbReference type="EMBL" id="EFN50493.1"/>
    </source>
</evidence>
<evidence type="ECO:0000256" key="4">
    <source>
        <dbReference type="ARBA" id="ARBA00023136"/>
    </source>
</evidence>
<dbReference type="InParanoid" id="E1ZUK2"/>
<feature type="non-terminal residue" evidence="8">
    <location>
        <position position="1"/>
    </location>
</feature>
<evidence type="ECO:0000256" key="2">
    <source>
        <dbReference type="ARBA" id="ARBA00022692"/>
    </source>
</evidence>
<evidence type="ECO:0000313" key="9">
    <source>
        <dbReference type="Proteomes" id="UP000008141"/>
    </source>
</evidence>
<sequence length="247" mass="28197">DFYANFDGDPLVKIPWVRRDLSGPQVLVMEWIDGIRCTDVEAIKASGLDLPAFIRTGGSFNMRLFYNGTARAEEGPPTILRGINRAVNAFLKWSLGSDGYQAWLLGVQEMPKGGSRLSLDFSSLLGPLFFCWLLQLLLPPMLNQLVYEKEKRLRNMMKMHGLGDAAYWAIQYCWFFVINFTFTWILIGFGSLINLSFFRLTSYSFQFVFYLLWINCLLAFTFLLSTLFRSSKTAVVVGFLYVFGTGL</sequence>
<dbReference type="AlphaFoldDB" id="E1ZUK2"/>
<feature type="transmembrane region" description="Helical" evidence="5">
    <location>
        <begin position="207"/>
        <end position="228"/>
    </location>
</feature>
<dbReference type="eggNOG" id="KOG0059">
    <property type="taxonomic scope" value="Eukaryota"/>
</dbReference>
<dbReference type="Proteomes" id="UP000008141">
    <property type="component" value="Unassembled WGS sequence"/>
</dbReference>
<name>E1ZUK2_CHLVA</name>
<dbReference type="InterPro" id="IPR026082">
    <property type="entry name" value="ABCA"/>
</dbReference>
<dbReference type="InterPro" id="IPR004147">
    <property type="entry name" value="ABC1_dom"/>
</dbReference>
<dbReference type="GeneID" id="17349926"/>
<dbReference type="PANTHER" id="PTHR19229:SF154">
    <property type="entry name" value="ABC TRANSPORTER A FAMILY MEMBER 3-RELATED"/>
    <property type="match status" value="1"/>
</dbReference>